<proteinExistence type="inferred from homology"/>
<feature type="transmembrane region" description="Helical" evidence="7">
    <location>
        <begin position="140"/>
        <end position="159"/>
    </location>
</feature>
<evidence type="ECO:0000259" key="10">
    <source>
        <dbReference type="Pfam" id="PF13967"/>
    </source>
</evidence>
<organism evidence="12 13">
    <name type="scientific">Basidiobolus ranarum</name>
    <dbReference type="NCBI Taxonomy" id="34480"/>
    <lineage>
        <taxon>Eukaryota</taxon>
        <taxon>Fungi</taxon>
        <taxon>Fungi incertae sedis</taxon>
        <taxon>Zoopagomycota</taxon>
        <taxon>Entomophthoromycotina</taxon>
        <taxon>Basidiobolomycetes</taxon>
        <taxon>Basidiobolales</taxon>
        <taxon>Basidiobolaceae</taxon>
        <taxon>Basidiobolus</taxon>
    </lineage>
</organism>
<dbReference type="InterPro" id="IPR003864">
    <property type="entry name" value="CSC1/OSCA1-like_7TM"/>
</dbReference>
<comment type="caution">
    <text evidence="12">The sequence shown here is derived from an EMBL/GenBank/DDBJ whole genome shotgun (WGS) entry which is preliminary data.</text>
</comment>
<dbReference type="Pfam" id="PF14703">
    <property type="entry name" value="PHM7_cyt"/>
    <property type="match status" value="1"/>
</dbReference>
<dbReference type="EMBL" id="JASJQH010000126">
    <property type="protein sequence ID" value="KAK9766773.1"/>
    <property type="molecule type" value="Genomic_DNA"/>
</dbReference>
<evidence type="ECO:0000259" key="11">
    <source>
        <dbReference type="Pfam" id="PF14703"/>
    </source>
</evidence>
<feature type="domain" description="CSC1/OSCA1-like 7TM region" evidence="8">
    <location>
        <begin position="361"/>
        <end position="632"/>
    </location>
</feature>
<evidence type="ECO:0000259" key="8">
    <source>
        <dbReference type="Pfam" id="PF02714"/>
    </source>
</evidence>
<dbReference type="PANTHER" id="PTHR13018">
    <property type="entry name" value="PROBABLE MEMBRANE PROTEIN DUF221-RELATED"/>
    <property type="match status" value="1"/>
</dbReference>
<evidence type="ECO:0000256" key="1">
    <source>
        <dbReference type="ARBA" id="ARBA00004141"/>
    </source>
</evidence>
<evidence type="ECO:0000256" key="3">
    <source>
        <dbReference type="ARBA" id="ARBA00022448"/>
    </source>
</evidence>
<evidence type="ECO:0000259" key="9">
    <source>
        <dbReference type="Pfam" id="PF12621"/>
    </source>
</evidence>
<feature type="transmembrane region" description="Helical" evidence="7">
    <location>
        <begin position="639"/>
        <end position="660"/>
    </location>
</feature>
<feature type="domain" description="CSC1/OSCA1-like cytosolic" evidence="11">
    <location>
        <begin position="185"/>
        <end position="349"/>
    </location>
</feature>
<dbReference type="InterPro" id="IPR045122">
    <property type="entry name" value="Csc1-like"/>
</dbReference>
<dbReference type="InterPro" id="IPR027815">
    <property type="entry name" value="CSC1/OSCA1-like_cyt"/>
</dbReference>
<feature type="domain" description="10TM putative phosphate transporter extracellular tail" evidence="9">
    <location>
        <begin position="751"/>
        <end position="815"/>
    </location>
</feature>
<accession>A0ABR2WZ50</accession>
<feature type="transmembrane region" description="Helical" evidence="7">
    <location>
        <begin position="614"/>
        <end position="633"/>
    </location>
</feature>
<protein>
    <submittedName>
        <fullName evidence="12">Phosphate metabolism protein 7</fullName>
    </submittedName>
</protein>
<dbReference type="Pfam" id="PF12621">
    <property type="entry name" value="PHM7_ext"/>
    <property type="match status" value="1"/>
</dbReference>
<feature type="transmembrane region" description="Helical" evidence="7">
    <location>
        <begin position="455"/>
        <end position="474"/>
    </location>
</feature>
<evidence type="ECO:0000256" key="4">
    <source>
        <dbReference type="ARBA" id="ARBA00022692"/>
    </source>
</evidence>
<dbReference type="InterPro" id="IPR032880">
    <property type="entry name" value="CSC1/OSCA1-like_N"/>
</dbReference>
<keyword evidence="4 7" id="KW-0812">Transmembrane</keyword>
<dbReference type="InterPro" id="IPR022257">
    <property type="entry name" value="PHM7_ext"/>
</dbReference>
<feature type="transmembrane region" description="Helical" evidence="7">
    <location>
        <begin position="362"/>
        <end position="388"/>
    </location>
</feature>
<comment type="similarity">
    <text evidence="2">Belongs to the CSC1 (TC 1.A.17) family.</text>
</comment>
<keyword evidence="13" id="KW-1185">Reference proteome</keyword>
<feature type="transmembrane region" description="Helical" evidence="7">
    <location>
        <begin position="12"/>
        <end position="36"/>
    </location>
</feature>
<reference evidence="12 13" key="1">
    <citation type="submission" date="2023-04" db="EMBL/GenBank/DDBJ databases">
        <title>Genome of Basidiobolus ranarum AG-B5.</title>
        <authorList>
            <person name="Stajich J.E."/>
            <person name="Carter-House D."/>
            <person name="Gryganskyi A."/>
        </authorList>
    </citation>
    <scope>NUCLEOTIDE SEQUENCE [LARGE SCALE GENOMIC DNA]</scope>
    <source>
        <strain evidence="12 13">AG-B5</strain>
    </source>
</reference>
<dbReference type="Pfam" id="PF02714">
    <property type="entry name" value="RSN1_7TM"/>
    <property type="match status" value="1"/>
</dbReference>
<evidence type="ECO:0000256" key="6">
    <source>
        <dbReference type="ARBA" id="ARBA00023136"/>
    </source>
</evidence>
<sequence length="839" mass="94739">MEATDATNNDSVASFVSSLLFNLGIAGGLYVAYIVVRHLDDSIYEPRTFMIEEEKRPPKLGKSPISWIIDVYKTPDKVLLKRIGLDAYVFLRFVRMCLFIFSIMSAISLVILLPVNTMNKDRSKGLNYFSISNITKPSSFWAHVILDYTFTGLVLYFMYRETSEYIKLRQQYLLSPEHQSNPISSTILITGIPDRLNDPEKLKKVFSLYPGGIQHIYINKNASKLHKDVKKRKNVLEKLELAESNFIMASLKDPTKTPKRPTHRQSWIPFRGPKIDSIDYYKQELARLNAQILEQQKDPSKFPRKASAFITFRSQISAHLAVQSLAHNKPLVMEGRYLEVNPKEVIWENLNMFSLERYIRKTVAIGLGAGLIVLWFIPATFVTALFNIQKLAVLIPPLKGMENWNSAIIGIIQGVLPSLGMSILMNLLPHILALLSRYEGLVRDSDIQISVMTKYFFFLIVNVLLVTTFVGGVFNVLHELTNNPGAVIDLLATSLPTASTFFITYVVLNGLSGGAKELLQAVPFLLRFVTTSLLPKTPRRLTRLKAMPCIQWGTFFPQHTLVFVIGIVYSTIAPLLLIFVTTYFLIFYFVYHHQFQYVYDFSKFQSGGLLFPKAIYHMFVGLYIYHLTMAGLVSAKGAYAQLIMQIILLVLTFAANLYGLRGFGPLIKFLPINIVEDPTLIGLMENQACEEGYAETISSMGTESNSSMIQMHKLDKHLESEKNDYHIQYNNGDNTTPRNSTCSTLNCSRRKSKHNTALPPVYNQGPDSAFLHPALREPVPVVWLPKDTLGIADREIYALEKAGQPATTEGSAINNVSGNISVSMWTAPSLLYRQYSHVN</sequence>
<comment type="subcellular location">
    <subcellularLocation>
        <location evidence="1">Membrane</location>
        <topology evidence="1">Multi-pass membrane protein</topology>
    </subcellularLocation>
</comment>
<feature type="transmembrane region" description="Helical" evidence="7">
    <location>
        <begin position="89"/>
        <end position="113"/>
    </location>
</feature>
<keyword evidence="5 7" id="KW-1133">Transmembrane helix</keyword>
<feature type="transmembrane region" description="Helical" evidence="7">
    <location>
        <begin position="486"/>
        <end position="508"/>
    </location>
</feature>
<keyword evidence="3" id="KW-0813">Transport</keyword>
<gene>
    <name evidence="12" type="primary">PHM7_4</name>
    <name evidence="12" type="ORF">K7432_003911</name>
</gene>
<dbReference type="Pfam" id="PF13967">
    <property type="entry name" value="RSN1_TM"/>
    <property type="match status" value="1"/>
</dbReference>
<evidence type="ECO:0000256" key="7">
    <source>
        <dbReference type="SAM" id="Phobius"/>
    </source>
</evidence>
<evidence type="ECO:0000256" key="2">
    <source>
        <dbReference type="ARBA" id="ARBA00007779"/>
    </source>
</evidence>
<feature type="transmembrane region" description="Helical" evidence="7">
    <location>
        <begin position="408"/>
        <end position="435"/>
    </location>
</feature>
<keyword evidence="6 7" id="KW-0472">Membrane</keyword>
<dbReference type="PANTHER" id="PTHR13018:SF139">
    <property type="entry name" value="PHOSPHATE METABOLISM PROTEIN 7"/>
    <property type="match status" value="1"/>
</dbReference>
<name>A0ABR2WZ50_9FUNG</name>
<evidence type="ECO:0000256" key="5">
    <source>
        <dbReference type="ARBA" id="ARBA00022989"/>
    </source>
</evidence>
<dbReference type="Proteomes" id="UP001479436">
    <property type="component" value="Unassembled WGS sequence"/>
</dbReference>
<feature type="transmembrane region" description="Helical" evidence="7">
    <location>
        <begin position="575"/>
        <end position="593"/>
    </location>
</feature>
<evidence type="ECO:0000313" key="13">
    <source>
        <dbReference type="Proteomes" id="UP001479436"/>
    </source>
</evidence>
<evidence type="ECO:0000313" key="12">
    <source>
        <dbReference type="EMBL" id="KAK9766773.1"/>
    </source>
</evidence>
<feature type="domain" description="CSC1/OSCA1-like N-terminal transmembrane" evidence="10">
    <location>
        <begin position="14"/>
        <end position="161"/>
    </location>
</feature>